<dbReference type="SUPFAM" id="SSF55729">
    <property type="entry name" value="Acyl-CoA N-acyltransferases (Nat)"/>
    <property type="match status" value="1"/>
</dbReference>
<sequence>MTLFTRTDDRLGTFALRRLDPTADAALLHGWVTHPKASFWMMQDAGLAEVEQEYRRIHEHPHHEAFIGLHEGAPAFLAERYDPAHVDLVGLYEPQEGDLGMHFLCAPTDTPLHGFTLAVITTVMEFCFADPAVRRVVVEPDVRNGAVHALNAAVGFEVVEKIAKPEKDAYLSVCTRERFEAARAANAAADAGGAATAVEGATSAAEGAATAAGGATDAARGAAAEPRTARGVTR</sequence>
<dbReference type="Proteomes" id="UP000634229">
    <property type="component" value="Unassembled WGS sequence"/>
</dbReference>
<comment type="pathway">
    <text evidence="2">Siderophore biosynthesis; mycobactin biosynthesis.</text>
</comment>
<evidence type="ECO:0000313" key="8">
    <source>
        <dbReference type="Proteomes" id="UP000634229"/>
    </source>
</evidence>
<dbReference type="Gene3D" id="3.40.630.30">
    <property type="match status" value="1"/>
</dbReference>
<comment type="caution">
    <text evidence="7">The sequence shown here is derived from an EMBL/GenBank/DDBJ whole genome shotgun (WGS) entry which is preliminary data.</text>
</comment>
<gene>
    <name evidence="7" type="ORF">JK363_20165</name>
</gene>
<comment type="function">
    <text evidence="1">Acyltransferase required for the direct transfer of medium- to long-chain fatty acyl moieties from a carrier protein (MbtL) on to the epsilon-amino group of lysine residue in the mycobactin core.</text>
</comment>
<protein>
    <recommendedName>
        <fullName evidence="3">Lysine N-acyltransferase MbtK</fullName>
    </recommendedName>
    <alternativeName>
        <fullName evidence="4">Mycobactin synthase protein K</fullName>
    </alternativeName>
</protein>
<dbReference type="PANTHER" id="PTHR31438">
    <property type="entry name" value="LYSINE N-ACYLTRANSFERASE C17G9.06C-RELATED"/>
    <property type="match status" value="1"/>
</dbReference>
<evidence type="ECO:0000256" key="4">
    <source>
        <dbReference type="ARBA" id="ARBA00031122"/>
    </source>
</evidence>
<dbReference type="InterPro" id="IPR016181">
    <property type="entry name" value="Acyl_CoA_acyltransferase"/>
</dbReference>
<dbReference type="SMART" id="SM01006">
    <property type="entry name" value="AlcB"/>
    <property type="match status" value="1"/>
</dbReference>
<evidence type="ECO:0000256" key="2">
    <source>
        <dbReference type="ARBA" id="ARBA00005102"/>
    </source>
</evidence>
<dbReference type="RefSeq" id="WP_201876364.1">
    <property type="nucleotide sequence ID" value="NZ_JAERRF010000011.1"/>
</dbReference>
<keyword evidence="8" id="KW-1185">Reference proteome</keyword>
<organism evidence="7 8">
    <name type="scientific">Streptomyces coffeae</name>
    <dbReference type="NCBI Taxonomy" id="621382"/>
    <lineage>
        <taxon>Bacteria</taxon>
        <taxon>Bacillati</taxon>
        <taxon>Actinomycetota</taxon>
        <taxon>Actinomycetes</taxon>
        <taxon>Kitasatosporales</taxon>
        <taxon>Streptomycetaceae</taxon>
        <taxon>Streptomyces</taxon>
    </lineage>
</organism>
<name>A0ABS1NFP9_9ACTN</name>
<dbReference type="InterPro" id="IPR019432">
    <property type="entry name" value="Acyltransferase_MbtK/IucB-like"/>
</dbReference>
<dbReference type="Pfam" id="PF13523">
    <property type="entry name" value="Acetyltransf_8"/>
    <property type="match status" value="1"/>
</dbReference>
<dbReference type="PANTHER" id="PTHR31438:SF1">
    <property type="entry name" value="LYSINE N-ACYLTRANSFERASE C17G9.06C-RELATED"/>
    <property type="match status" value="1"/>
</dbReference>
<evidence type="ECO:0000313" key="7">
    <source>
        <dbReference type="EMBL" id="MBL1098937.1"/>
    </source>
</evidence>
<reference evidence="7 8" key="1">
    <citation type="submission" date="2021-01" db="EMBL/GenBank/DDBJ databases">
        <title>WGS of actinomycetes isolated from Thailand.</title>
        <authorList>
            <person name="Thawai C."/>
        </authorList>
    </citation>
    <scope>NUCLEOTIDE SEQUENCE [LARGE SCALE GENOMIC DNA]</scope>
    <source>
        <strain evidence="7 8">CA1R205</strain>
    </source>
</reference>
<accession>A0ABS1NFP9</accession>
<proteinExistence type="predicted"/>
<dbReference type="EMBL" id="JAERRF010000011">
    <property type="protein sequence ID" value="MBL1098937.1"/>
    <property type="molecule type" value="Genomic_DNA"/>
</dbReference>
<evidence type="ECO:0000259" key="6">
    <source>
        <dbReference type="SMART" id="SM01006"/>
    </source>
</evidence>
<evidence type="ECO:0000256" key="1">
    <source>
        <dbReference type="ARBA" id="ARBA00003818"/>
    </source>
</evidence>
<evidence type="ECO:0000256" key="3">
    <source>
        <dbReference type="ARBA" id="ARBA00020586"/>
    </source>
</evidence>
<evidence type="ECO:0000256" key="5">
    <source>
        <dbReference type="SAM" id="MobiDB-lite"/>
    </source>
</evidence>
<feature type="domain" description="Acyltransferase MbtK/IucB-like conserved" evidence="6">
    <location>
        <begin position="17"/>
        <end position="64"/>
    </location>
</feature>
<feature type="region of interest" description="Disordered" evidence="5">
    <location>
        <begin position="208"/>
        <end position="234"/>
    </location>
</feature>